<accession>A0A3B0Y6T2</accession>
<dbReference type="EMBL" id="UOFJ01000642">
    <property type="protein sequence ID" value="VAW72113.1"/>
    <property type="molecule type" value="Genomic_DNA"/>
</dbReference>
<dbReference type="Pfam" id="PF03160">
    <property type="entry name" value="Calx-beta"/>
    <property type="match status" value="1"/>
</dbReference>
<feature type="region of interest" description="Disordered" evidence="5">
    <location>
        <begin position="215"/>
        <end position="235"/>
    </location>
</feature>
<dbReference type="PANTHER" id="PTHR11878:SF65">
    <property type="entry name" value="NA_CA-EXCHANGE PROTEIN, ISOFORM G"/>
    <property type="match status" value="1"/>
</dbReference>
<feature type="non-terminal residue" evidence="7">
    <location>
        <position position="538"/>
    </location>
</feature>
<keyword evidence="1" id="KW-0732">Signal</keyword>
<evidence type="ECO:0000313" key="7">
    <source>
        <dbReference type="EMBL" id="VAW72113.1"/>
    </source>
</evidence>
<dbReference type="Gene3D" id="2.60.40.2030">
    <property type="match status" value="1"/>
</dbReference>
<evidence type="ECO:0000256" key="5">
    <source>
        <dbReference type="SAM" id="MobiDB-lite"/>
    </source>
</evidence>
<feature type="domain" description="Calx-beta" evidence="6">
    <location>
        <begin position="81"/>
        <end position="191"/>
    </location>
</feature>
<dbReference type="SUPFAM" id="SSF141072">
    <property type="entry name" value="CalX-like"/>
    <property type="match status" value="1"/>
</dbReference>
<keyword evidence="4" id="KW-0406">Ion transport</keyword>
<keyword evidence="3" id="KW-0106">Calcium</keyword>
<gene>
    <name evidence="7" type="ORF">MNBD_GAMMA10-608</name>
</gene>
<dbReference type="GO" id="GO:0007154">
    <property type="term" value="P:cell communication"/>
    <property type="evidence" value="ECO:0007669"/>
    <property type="project" value="InterPro"/>
</dbReference>
<keyword evidence="4" id="KW-0813">Transport</keyword>
<name>A0A3B0Y6T2_9ZZZZ</name>
<dbReference type="InterPro" id="IPR003644">
    <property type="entry name" value="Calx_beta"/>
</dbReference>
<dbReference type="GO" id="GO:0030001">
    <property type="term" value="P:metal ion transport"/>
    <property type="evidence" value="ECO:0007669"/>
    <property type="project" value="TreeGrafter"/>
</dbReference>
<dbReference type="InterPro" id="IPR051171">
    <property type="entry name" value="CaCA"/>
</dbReference>
<organism evidence="7">
    <name type="scientific">hydrothermal vent metagenome</name>
    <dbReference type="NCBI Taxonomy" id="652676"/>
    <lineage>
        <taxon>unclassified sequences</taxon>
        <taxon>metagenomes</taxon>
        <taxon>ecological metagenomes</taxon>
    </lineage>
</organism>
<evidence type="ECO:0000256" key="2">
    <source>
        <dbReference type="ARBA" id="ARBA00022737"/>
    </source>
</evidence>
<proteinExistence type="predicted"/>
<evidence type="ECO:0000256" key="1">
    <source>
        <dbReference type="ARBA" id="ARBA00022729"/>
    </source>
</evidence>
<evidence type="ECO:0000259" key="6">
    <source>
        <dbReference type="SMART" id="SM00237"/>
    </source>
</evidence>
<dbReference type="PROSITE" id="PS51257">
    <property type="entry name" value="PROKAR_LIPOPROTEIN"/>
    <property type="match status" value="1"/>
</dbReference>
<dbReference type="AlphaFoldDB" id="A0A3B0Y6T2"/>
<keyword evidence="2" id="KW-0677">Repeat</keyword>
<evidence type="ECO:0000256" key="3">
    <source>
        <dbReference type="ARBA" id="ARBA00022837"/>
    </source>
</evidence>
<reference evidence="7" key="1">
    <citation type="submission" date="2018-06" db="EMBL/GenBank/DDBJ databases">
        <authorList>
            <person name="Zhirakovskaya E."/>
        </authorList>
    </citation>
    <scope>NUCLEOTIDE SEQUENCE</scope>
</reference>
<dbReference type="SMART" id="SM00237">
    <property type="entry name" value="Calx_beta"/>
    <property type="match status" value="1"/>
</dbReference>
<dbReference type="PANTHER" id="PTHR11878">
    <property type="entry name" value="SODIUM/CALCIUM EXCHANGER"/>
    <property type="match status" value="1"/>
</dbReference>
<sequence>MYKSNYKNVPHLALISLVVALAGCQETPAGDTGLSTNEECSSTSGPECLSVAKSDACIDADGDGYGLSCASGPDCDDTNSNIWENCAISGPGEFVFGRSTYSIQENQSTLEVEVNRVQGTTGAVSVTYTTDRLGQGINPFAQDNDFSQPGDYDGIFNTLNFAHGEASQTFTVTIYNDLDDEGDETFGLKLLDPSGGAQLGAGSAASATVTIVDDDNNTPVIPRPDEGGPLSITSTSGTLTRGRTLIINGSGFGIKSPAAPLAWETFDNGVNGTRLSTDPDWPAYRQGGGRYSNVSPHSGGLSAYNRVEYDATSSAASSPFGFATNNYFFPKSNEIYYSYVYRHEGTSVGPAVQKLGRINSTGNLYNGLGVLALSDSYVLYQPGNNIAYPADDNGSGRFFDAALLGRNTWTRHQLYGRLSQPAGAKNGLIQVSVGERLKTFANIVTRDQGETFQYNSVILGLMFANTNWEAGAVHDMYIDDVYIDNTLARVELCEGSTWATRGVCNPQPPTKWSNSSVQVSVNSGEWSAGTSAYLYVVN</sequence>
<dbReference type="InterPro" id="IPR038081">
    <property type="entry name" value="CalX-like_sf"/>
</dbReference>
<dbReference type="GO" id="GO:0016020">
    <property type="term" value="C:membrane"/>
    <property type="evidence" value="ECO:0007669"/>
    <property type="project" value="InterPro"/>
</dbReference>
<protein>
    <recommendedName>
        <fullName evidence="6">Calx-beta domain-containing protein</fullName>
    </recommendedName>
</protein>
<evidence type="ECO:0000256" key="4">
    <source>
        <dbReference type="ARBA" id="ARBA00023065"/>
    </source>
</evidence>